<evidence type="ECO:0000313" key="1">
    <source>
        <dbReference type="EMBL" id="QIP40277.1"/>
    </source>
</evidence>
<gene>
    <name evidence="1" type="ORF">G9444_3033</name>
</gene>
<proteinExistence type="predicted"/>
<dbReference type="EMBL" id="CP050124">
    <property type="protein sequence ID" value="QIP40277.1"/>
    <property type="molecule type" value="Genomic_DNA"/>
</dbReference>
<dbReference type="Gene3D" id="3.40.50.300">
    <property type="entry name" value="P-loop containing nucleotide triphosphate hydrolases"/>
    <property type="match status" value="1"/>
</dbReference>
<organism evidence="1 2">
    <name type="scientific">Rhodococcus erythropolis</name>
    <name type="common">Arthrobacter picolinophilus</name>
    <dbReference type="NCBI Taxonomy" id="1833"/>
    <lineage>
        <taxon>Bacteria</taxon>
        <taxon>Bacillati</taxon>
        <taxon>Actinomycetota</taxon>
        <taxon>Actinomycetes</taxon>
        <taxon>Mycobacteriales</taxon>
        <taxon>Nocardiaceae</taxon>
        <taxon>Rhodococcus</taxon>
        <taxon>Rhodococcus erythropolis group</taxon>
    </lineage>
</organism>
<dbReference type="AlphaFoldDB" id="A0A6G9CTF3"/>
<reference evidence="1 2" key="1">
    <citation type="submission" date="2020-03" db="EMBL/GenBank/DDBJ databases">
        <title>Screen low temperature-resistant strains for efficient degradation of petroleum hydrocarbons under the low temperature.</title>
        <authorList>
            <person name="Wang Y."/>
            <person name="Chen J."/>
        </authorList>
    </citation>
    <scope>NUCLEOTIDE SEQUENCE [LARGE SCALE GENOMIC DNA]</scope>
    <source>
        <strain evidence="1 2">KB1</strain>
    </source>
</reference>
<accession>A0A6G9CTF3</accession>
<sequence length="224" mass="24744">MGAMTVHNIASASGHGTMVGVSTFIPSSPLALAEQIATLSGSFPSVAVVAIDGPDCAQPSRLAELVGTAVESRNRPSAVVSLHDYVRPASLRYEFGHEDTLSYRTIWFDYPALDREVITAARTKRAFLPKLWDEPTDRSARSTRIPVHERAVIVIAGPMLLGRGLEFDVSVRLDMSEPAMRRHTPEADLWTVEALLEHRSEVSEEVDFEVRYDHPARPAVRSRQ</sequence>
<name>A0A6G9CTF3_RHOER</name>
<evidence type="ECO:0000313" key="2">
    <source>
        <dbReference type="Proteomes" id="UP000502345"/>
    </source>
</evidence>
<dbReference type="Proteomes" id="UP000502345">
    <property type="component" value="Chromosome"/>
</dbReference>
<protein>
    <recommendedName>
        <fullName evidence="3">Uridine kinase</fullName>
    </recommendedName>
</protein>
<dbReference type="InterPro" id="IPR027417">
    <property type="entry name" value="P-loop_NTPase"/>
</dbReference>
<evidence type="ECO:0008006" key="3">
    <source>
        <dbReference type="Google" id="ProtNLM"/>
    </source>
</evidence>